<name>A0A379M2R9_9NOCA</name>
<dbReference type="EMBL" id="UGVI01000001">
    <property type="protein sequence ID" value="SUE16611.1"/>
    <property type="molecule type" value="Genomic_DNA"/>
</dbReference>
<evidence type="ECO:0000313" key="2">
    <source>
        <dbReference type="Proteomes" id="UP000254569"/>
    </source>
</evidence>
<sequence>MFDMENVVVIGHEDVRGAVLENRDEIVILRIPAHFGNQIVGPVCNRIRSQDQRIDKVVHLVLGNVPAELTPHQHLFDFI</sequence>
<reference evidence="1 2" key="1">
    <citation type="submission" date="2018-06" db="EMBL/GenBank/DDBJ databases">
        <authorList>
            <consortium name="Pathogen Informatics"/>
            <person name="Doyle S."/>
        </authorList>
    </citation>
    <scope>NUCLEOTIDE SEQUENCE [LARGE SCALE GENOMIC DNA]</scope>
    <source>
        <strain evidence="1 2">NCTC13296</strain>
    </source>
</reference>
<dbReference type="Proteomes" id="UP000254569">
    <property type="component" value="Unassembled WGS sequence"/>
</dbReference>
<gene>
    <name evidence="1" type="ORF">NCTC13296_03497</name>
</gene>
<dbReference type="AlphaFoldDB" id="A0A379M2R9"/>
<keyword evidence="2" id="KW-1185">Reference proteome</keyword>
<organism evidence="1 2">
    <name type="scientific">Rhodococcus gordoniae</name>
    <dbReference type="NCBI Taxonomy" id="223392"/>
    <lineage>
        <taxon>Bacteria</taxon>
        <taxon>Bacillati</taxon>
        <taxon>Actinomycetota</taxon>
        <taxon>Actinomycetes</taxon>
        <taxon>Mycobacteriales</taxon>
        <taxon>Nocardiaceae</taxon>
        <taxon>Rhodococcus</taxon>
    </lineage>
</organism>
<accession>A0A379M2R9</accession>
<protein>
    <submittedName>
        <fullName evidence="1">Uncharacterized protein</fullName>
    </submittedName>
</protein>
<proteinExistence type="predicted"/>
<evidence type="ECO:0000313" key="1">
    <source>
        <dbReference type="EMBL" id="SUE16611.1"/>
    </source>
</evidence>